<dbReference type="AlphaFoldDB" id="A0A1F6M335"/>
<keyword evidence="2" id="KW-0732">Signal</keyword>
<protein>
    <recommendedName>
        <fullName evidence="5">DUF4190 domain-containing protein</fullName>
    </recommendedName>
</protein>
<name>A0A1F6M335_9BACT</name>
<reference evidence="3 4" key="1">
    <citation type="journal article" date="2016" name="Nat. Commun.">
        <title>Thousands of microbial genomes shed light on interconnected biogeochemical processes in an aquifer system.</title>
        <authorList>
            <person name="Anantharaman K."/>
            <person name="Brown C.T."/>
            <person name="Hug L.A."/>
            <person name="Sharon I."/>
            <person name="Castelle C.J."/>
            <person name="Probst A.J."/>
            <person name="Thomas B.C."/>
            <person name="Singh A."/>
            <person name="Wilkins M.J."/>
            <person name="Karaoz U."/>
            <person name="Brodie E.L."/>
            <person name="Williams K.H."/>
            <person name="Hubbard S.S."/>
            <person name="Banfield J.F."/>
        </authorList>
    </citation>
    <scope>NUCLEOTIDE SEQUENCE [LARGE SCALE GENOMIC DNA]</scope>
</reference>
<accession>A0A1F6M335</accession>
<evidence type="ECO:0000256" key="2">
    <source>
        <dbReference type="SAM" id="SignalP"/>
    </source>
</evidence>
<evidence type="ECO:0008006" key="5">
    <source>
        <dbReference type="Google" id="ProtNLM"/>
    </source>
</evidence>
<feature type="transmembrane region" description="Helical" evidence="1">
    <location>
        <begin position="62"/>
        <end position="85"/>
    </location>
</feature>
<proteinExistence type="predicted"/>
<feature type="transmembrane region" description="Helical" evidence="1">
    <location>
        <begin position="106"/>
        <end position="124"/>
    </location>
</feature>
<organism evidence="3 4">
    <name type="scientific">Candidatus Magasanikbacteria bacterium RIFCSPHIGHO2_02_FULL_41_13</name>
    <dbReference type="NCBI Taxonomy" id="1798676"/>
    <lineage>
        <taxon>Bacteria</taxon>
        <taxon>Candidatus Magasanikiibacteriota</taxon>
    </lineage>
</organism>
<gene>
    <name evidence="3" type="ORF">A3B90_02940</name>
</gene>
<keyword evidence="1" id="KW-0812">Transmembrane</keyword>
<dbReference type="Pfam" id="PF18895">
    <property type="entry name" value="T4SS_pilin"/>
    <property type="match status" value="1"/>
</dbReference>
<sequence length="147" mass="15067">MKLSRFFTFAAIIITALSGLFSFSSIVLAQAAPAADAPDDSYGLTDTAKRSGLAKYGSSVPVLAGSIIGTALSMISVIFFILMVYGGFLWMTAHGDEGTVTKAKDTIIAAIIGIIIILASYAITNYVTTSVVSSPATPAAPEAPAAP</sequence>
<keyword evidence="1" id="KW-1133">Transmembrane helix</keyword>
<comment type="caution">
    <text evidence="3">The sequence shown here is derived from an EMBL/GenBank/DDBJ whole genome shotgun (WGS) entry which is preliminary data.</text>
</comment>
<feature type="signal peptide" evidence="2">
    <location>
        <begin position="1"/>
        <end position="29"/>
    </location>
</feature>
<dbReference type="Proteomes" id="UP000178742">
    <property type="component" value="Unassembled WGS sequence"/>
</dbReference>
<evidence type="ECO:0000313" key="4">
    <source>
        <dbReference type="Proteomes" id="UP000178742"/>
    </source>
</evidence>
<keyword evidence="1" id="KW-0472">Membrane</keyword>
<evidence type="ECO:0000313" key="3">
    <source>
        <dbReference type="EMBL" id="OGH66026.1"/>
    </source>
</evidence>
<dbReference type="InterPro" id="IPR043993">
    <property type="entry name" value="T4SS_pilin"/>
</dbReference>
<dbReference type="EMBL" id="MFPX01000025">
    <property type="protein sequence ID" value="OGH66026.1"/>
    <property type="molecule type" value="Genomic_DNA"/>
</dbReference>
<feature type="chain" id="PRO_5009525517" description="DUF4190 domain-containing protein" evidence="2">
    <location>
        <begin position="30"/>
        <end position="147"/>
    </location>
</feature>
<dbReference type="STRING" id="1798676.A3B90_02940"/>
<evidence type="ECO:0000256" key="1">
    <source>
        <dbReference type="SAM" id="Phobius"/>
    </source>
</evidence>